<dbReference type="PANTHER" id="PTHR43386:SF25">
    <property type="entry name" value="PEPTIDE ABC TRANSPORTER PERMEASE PROTEIN"/>
    <property type="match status" value="1"/>
</dbReference>
<evidence type="ECO:0000256" key="1">
    <source>
        <dbReference type="ARBA" id="ARBA00004651"/>
    </source>
</evidence>
<reference evidence="10 11" key="1">
    <citation type="submission" date="2019-08" db="EMBL/GenBank/DDBJ databases">
        <authorList>
            <person name="Peeters C."/>
        </authorList>
    </citation>
    <scope>NUCLEOTIDE SEQUENCE [LARGE SCALE GENOMIC DNA]</scope>
    <source>
        <strain evidence="10 11">LMG 30175</strain>
    </source>
</reference>
<evidence type="ECO:0000256" key="2">
    <source>
        <dbReference type="ARBA" id="ARBA00022448"/>
    </source>
</evidence>
<evidence type="ECO:0000256" key="5">
    <source>
        <dbReference type="ARBA" id="ARBA00022989"/>
    </source>
</evidence>
<feature type="region of interest" description="Disordered" evidence="8">
    <location>
        <begin position="1"/>
        <end position="30"/>
    </location>
</feature>
<dbReference type="SUPFAM" id="SSF161098">
    <property type="entry name" value="MetI-like"/>
    <property type="match status" value="1"/>
</dbReference>
<gene>
    <name evidence="10" type="ORF">PTE30175_03870</name>
</gene>
<comment type="subcellular location">
    <subcellularLocation>
        <location evidence="1 7">Cell membrane</location>
        <topology evidence="1 7">Multi-pass membrane protein</topology>
    </subcellularLocation>
</comment>
<keyword evidence="4 7" id="KW-0812">Transmembrane</keyword>
<protein>
    <submittedName>
        <fullName evidence="10">Binding-protein-dependent transport system inner membrane protein</fullName>
    </submittedName>
</protein>
<dbReference type="EMBL" id="CABPRZ010000018">
    <property type="protein sequence ID" value="VVE37359.1"/>
    <property type="molecule type" value="Genomic_DNA"/>
</dbReference>
<dbReference type="AlphaFoldDB" id="A0A5E4XLG8"/>
<dbReference type="Gene3D" id="1.10.3720.10">
    <property type="entry name" value="MetI-like"/>
    <property type="match status" value="1"/>
</dbReference>
<dbReference type="CDD" id="cd06261">
    <property type="entry name" value="TM_PBP2"/>
    <property type="match status" value="1"/>
</dbReference>
<dbReference type="InterPro" id="IPR050366">
    <property type="entry name" value="BP-dependent_transpt_permease"/>
</dbReference>
<feature type="transmembrane region" description="Helical" evidence="7">
    <location>
        <begin position="272"/>
        <end position="294"/>
    </location>
</feature>
<comment type="similarity">
    <text evidence="7">Belongs to the binding-protein-dependent transport system permease family.</text>
</comment>
<evidence type="ECO:0000313" key="10">
    <source>
        <dbReference type="EMBL" id="VVE37359.1"/>
    </source>
</evidence>
<dbReference type="Proteomes" id="UP000414233">
    <property type="component" value="Unassembled WGS sequence"/>
</dbReference>
<dbReference type="GO" id="GO:0055085">
    <property type="term" value="P:transmembrane transport"/>
    <property type="evidence" value="ECO:0007669"/>
    <property type="project" value="InterPro"/>
</dbReference>
<organism evidence="10 11">
    <name type="scientific">Pandoraea terrae</name>
    <dbReference type="NCBI Taxonomy" id="1537710"/>
    <lineage>
        <taxon>Bacteria</taxon>
        <taxon>Pseudomonadati</taxon>
        <taxon>Pseudomonadota</taxon>
        <taxon>Betaproteobacteria</taxon>
        <taxon>Burkholderiales</taxon>
        <taxon>Burkholderiaceae</taxon>
        <taxon>Pandoraea</taxon>
    </lineage>
</organism>
<keyword evidence="6 7" id="KW-0472">Membrane</keyword>
<keyword evidence="2 7" id="KW-0813">Transport</keyword>
<feature type="compositionally biased region" description="Low complexity" evidence="8">
    <location>
        <begin position="1"/>
        <end position="19"/>
    </location>
</feature>
<feature type="transmembrane region" description="Helical" evidence="7">
    <location>
        <begin position="107"/>
        <end position="136"/>
    </location>
</feature>
<evidence type="ECO:0000259" key="9">
    <source>
        <dbReference type="PROSITE" id="PS50928"/>
    </source>
</evidence>
<dbReference type="Pfam" id="PF00528">
    <property type="entry name" value="BPD_transp_1"/>
    <property type="match status" value="1"/>
</dbReference>
<sequence length="309" mass="32380">MNRPAPTTVTPVTPAAPVTMKPTEPETSTKPGALRRLVSRVSVLGLLGGLIVVGWLLVAFIGPLIAPYQGGAVTSTEIFAHYSAAYPLGTDYLGRDMLSRILFGARYTVGIALAAAVLASTIGTFFGLCAAVAPRWADEVLSRLFDTLISIPSKVLALVVIAAFGSSNTLLIVVAAFAYIPGAFRISRALAVNLMTLEYVQVARARGEGLLYIARVEVLPNMIHPMLADFGLRFVFIVLLLSGLSFLGLGVQPPNADWGSLVRENIGGLAEGAPAVLMPAVAIATLTIGVNLLIDNLRRRGAFGAGGAK</sequence>
<dbReference type="GO" id="GO:0005886">
    <property type="term" value="C:plasma membrane"/>
    <property type="evidence" value="ECO:0007669"/>
    <property type="project" value="UniProtKB-SubCell"/>
</dbReference>
<evidence type="ECO:0000256" key="7">
    <source>
        <dbReference type="RuleBase" id="RU363032"/>
    </source>
</evidence>
<feature type="transmembrane region" description="Helical" evidence="7">
    <location>
        <begin position="230"/>
        <end position="252"/>
    </location>
</feature>
<proteinExistence type="inferred from homology"/>
<dbReference type="InterPro" id="IPR035906">
    <property type="entry name" value="MetI-like_sf"/>
</dbReference>
<keyword evidence="3" id="KW-1003">Cell membrane</keyword>
<evidence type="ECO:0000256" key="3">
    <source>
        <dbReference type="ARBA" id="ARBA00022475"/>
    </source>
</evidence>
<evidence type="ECO:0000256" key="8">
    <source>
        <dbReference type="SAM" id="MobiDB-lite"/>
    </source>
</evidence>
<dbReference type="InterPro" id="IPR000515">
    <property type="entry name" value="MetI-like"/>
</dbReference>
<dbReference type="PANTHER" id="PTHR43386">
    <property type="entry name" value="OLIGOPEPTIDE TRANSPORT SYSTEM PERMEASE PROTEIN APPC"/>
    <property type="match status" value="1"/>
</dbReference>
<evidence type="ECO:0000256" key="6">
    <source>
        <dbReference type="ARBA" id="ARBA00023136"/>
    </source>
</evidence>
<keyword evidence="5 7" id="KW-1133">Transmembrane helix</keyword>
<name>A0A5E4XLG8_9BURK</name>
<dbReference type="OrthoDB" id="9783218at2"/>
<accession>A0A5E4XLG8</accession>
<evidence type="ECO:0000256" key="4">
    <source>
        <dbReference type="ARBA" id="ARBA00022692"/>
    </source>
</evidence>
<keyword evidence="11" id="KW-1185">Reference proteome</keyword>
<feature type="domain" description="ABC transmembrane type-1" evidence="9">
    <location>
        <begin position="105"/>
        <end position="294"/>
    </location>
</feature>
<feature type="transmembrane region" description="Helical" evidence="7">
    <location>
        <begin position="43"/>
        <end position="66"/>
    </location>
</feature>
<evidence type="ECO:0000313" key="11">
    <source>
        <dbReference type="Proteomes" id="UP000414233"/>
    </source>
</evidence>
<dbReference type="PROSITE" id="PS50928">
    <property type="entry name" value="ABC_TM1"/>
    <property type="match status" value="1"/>
</dbReference>